<feature type="compositionally biased region" description="Low complexity" evidence="3">
    <location>
        <begin position="173"/>
        <end position="186"/>
    </location>
</feature>
<gene>
    <name evidence="4" type="ORF">FSP39_004748</name>
</gene>
<organism evidence="4 5">
    <name type="scientific">Pinctada imbricata</name>
    <name type="common">Atlantic pearl-oyster</name>
    <name type="synonym">Pinctada martensii</name>
    <dbReference type="NCBI Taxonomy" id="66713"/>
    <lineage>
        <taxon>Eukaryota</taxon>
        <taxon>Metazoa</taxon>
        <taxon>Spiralia</taxon>
        <taxon>Lophotrochozoa</taxon>
        <taxon>Mollusca</taxon>
        <taxon>Bivalvia</taxon>
        <taxon>Autobranchia</taxon>
        <taxon>Pteriomorphia</taxon>
        <taxon>Pterioida</taxon>
        <taxon>Pterioidea</taxon>
        <taxon>Pteriidae</taxon>
        <taxon>Pinctada</taxon>
    </lineage>
</organism>
<dbReference type="PRINTS" id="PR00449">
    <property type="entry name" value="RASTRNSFRMNG"/>
</dbReference>
<comment type="similarity">
    <text evidence="1">Belongs to the small GTPase superfamily. RGK family.</text>
</comment>
<dbReference type="PROSITE" id="PS51419">
    <property type="entry name" value="RAB"/>
    <property type="match status" value="1"/>
</dbReference>
<feature type="compositionally biased region" description="Low complexity" evidence="3">
    <location>
        <begin position="16"/>
        <end position="25"/>
    </location>
</feature>
<dbReference type="Gene3D" id="3.40.50.300">
    <property type="entry name" value="P-loop containing nucleotide triphosphate hydrolases"/>
    <property type="match status" value="1"/>
</dbReference>
<dbReference type="SMART" id="SM00174">
    <property type="entry name" value="RHO"/>
    <property type="match status" value="1"/>
</dbReference>
<accession>A0AA88XHT9</accession>
<comment type="caution">
    <text evidence="4">The sequence shown here is derived from an EMBL/GenBank/DDBJ whole genome shotgun (WGS) entry which is preliminary data.</text>
</comment>
<dbReference type="GO" id="GO:0005886">
    <property type="term" value="C:plasma membrane"/>
    <property type="evidence" value="ECO:0007669"/>
    <property type="project" value="TreeGrafter"/>
</dbReference>
<dbReference type="SUPFAM" id="SSF52540">
    <property type="entry name" value="P-loop containing nucleoside triphosphate hydrolases"/>
    <property type="match status" value="1"/>
</dbReference>
<evidence type="ECO:0000256" key="2">
    <source>
        <dbReference type="ARBA" id="ARBA00022553"/>
    </source>
</evidence>
<dbReference type="InterPro" id="IPR005225">
    <property type="entry name" value="Small_GTP-bd"/>
</dbReference>
<sequence length="417" mass="46016">MTIEERVVMSSDRGPSVSSYSSNVSMEEACGSFLDPNRPVSGAPAQRSSSFRETTSVHKKAPKSPSGTRDQWSVLDPNSEFLILQRAGSFREPVELRKHARKSKSKNLERKDSQRGSVPQSSPNLLSISYEDVREPEGQKDSSIRRVRSFKTTSKGVVNRGDSFRKRGGRLSGTGRTTPPGATPSGSPLPPLPKTIKIPEPEANSSYFKVVVLGAPGVGKSTLTHQFMTSEYIAFDTSTEQSEREYTVSVLLNGEESTMEFLDAENEVDLHEVKADAYMVVFSIAHRDTFDTAVDLLAELLLDIGTDRATILVGNKADLVRKRKVKTEEALDAALQYDAKYTETSAALNHNVDELLVGMLNQIRFKLNPSLPEPVLRVQAKKSVSKMPSFKGPRHFLSRLFGRGSRKSKSEAKQSFS</sequence>
<dbReference type="EMBL" id="VSWD01000012">
    <property type="protein sequence ID" value="KAK3085532.1"/>
    <property type="molecule type" value="Genomic_DNA"/>
</dbReference>
<evidence type="ECO:0000256" key="1">
    <source>
        <dbReference type="ARBA" id="ARBA00008846"/>
    </source>
</evidence>
<dbReference type="PANTHER" id="PTHR45775:SF6">
    <property type="entry name" value="RAD, GEM_KIR FAMILY MEMBER 2, ISOFORM C"/>
    <property type="match status" value="1"/>
</dbReference>
<protein>
    <submittedName>
        <fullName evidence="4">Uncharacterized protein</fullName>
    </submittedName>
</protein>
<dbReference type="GO" id="GO:0005246">
    <property type="term" value="F:calcium channel regulator activity"/>
    <property type="evidence" value="ECO:0007669"/>
    <property type="project" value="TreeGrafter"/>
</dbReference>
<dbReference type="Proteomes" id="UP001186944">
    <property type="component" value="Unassembled WGS sequence"/>
</dbReference>
<keyword evidence="2" id="KW-0597">Phosphoprotein</keyword>
<dbReference type="InterPro" id="IPR027417">
    <property type="entry name" value="P-loop_NTPase"/>
</dbReference>
<dbReference type="GO" id="GO:0003924">
    <property type="term" value="F:GTPase activity"/>
    <property type="evidence" value="ECO:0007669"/>
    <property type="project" value="InterPro"/>
</dbReference>
<dbReference type="PROSITE" id="PS51421">
    <property type="entry name" value="RAS"/>
    <property type="match status" value="1"/>
</dbReference>
<dbReference type="Pfam" id="PF00071">
    <property type="entry name" value="Ras"/>
    <property type="match status" value="1"/>
</dbReference>
<evidence type="ECO:0000313" key="4">
    <source>
        <dbReference type="EMBL" id="KAK3085532.1"/>
    </source>
</evidence>
<evidence type="ECO:0000256" key="3">
    <source>
        <dbReference type="SAM" id="MobiDB-lite"/>
    </source>
</evidence>
<dbReference type="PANTHER" id="PTHR45775">
    <property type="entry name" value="RAD, GEM/KIR FAMILY MEMBER 2, ISOFORM C"/>
    <property type="match status" value="1"/>
</dbReference>
<reference evidence="4" key="1">
    <citation type="submission" date="2019-08" db="EMBL/GenBank/DDBJ databases">
        <title>The improved chromosome-level genome for the pearl oyster Pinctada fucata martensii using PacBio sequencing and Hi-C.</title>
        <authorList>
            <person name="Zheng Z."/>
        </authorList>
    </citation>
    <scope>NUCLEOTIDE SEQUENCE</scope>
    <source>
        <strain evidence="4">ZZ-2019</strain>
        <tissue evidence="4">Adductor muscle</tissue>
    </source>
</reference>
<feature type="compositionally biased region" description="Polar residues" evidence="3">
    <location>
        <begin position="115"/>
        <end position="127"/>
    </location>
</feature>
<evidence type="ECO:0000313" key="5">
    <source>
        <dbReference type="Proteomes" id="UP001186944"/>
    </source>
</evidence>
<feature type="compositionally biased region" description="Basic and acidic residues" evidence="3">
    <location>
        <begin position="131"/>
        <end position="144"/>
    </location>
</feature>
<name>A0AA88XHT9_PINIB</name>
<keyword evidence="5" id="KW-1185">Reference proteome</keyword>
<feature type="compositionally biased region" description="Basic and acidic residues" evidence="3">
    <location>
        <begin position="408"/>
        <end position="417"/>
    </location>
</feature>
<dbReference type="InterPro" id="IPR001806">
    <property type="entry name" value="Small_GTPase"/>
</dbReference>
<dbReference type="GO" id="GO:0005525">
    <property type="term" value="F:GTP binding"/>
    <property type="evidence" value="ECO:0007669"/>
    <property type="project" value="InterPro"/>
</dbReference>
<dbReference type="SMART" id="SM00175">
    <property type="entry name" value="RAB"/>
    <property type="match status" value="1"/>
</dbReference>
<dbReference type="InterPro" id="IPR051641">
    <property type="entry name" value="RGK_GTP-binding_reg"/>
</dbReference>
<feature type="region of interest" description="Disordered" evidence="3">
    <location>
        <begin position="94"/>
        <end position="192"/>
    </location>
</feature>
<proteinExistence type="inferred from homology"/>
<dbReference type="SMART" id="SM00173">
    <property type="entry name" value="RAS"/>
    <property type="match status" value="1"/>
</dbReference>
<dbReference type="NCBIfam" id="TIGR00231">
    <property type="entry name" value="small_GTP"/>
    <property type="match status" value="1"/>
</dbReference>
<feature type="region of interest" description="Disordered" evidence="3">
    <location>
        <begin position="387"/>
        <end position="417"/>
    </location>
</feature>
<dbReference type="AlphaFoldDB" id="A0AA88XHT9"/>
<feature type="region of interest" description="Disordered" evidence="3">
    <location>
        <begin position="1"/>
        <end position="75"/>
    </location>
</feature>